<dbReference type="Pfam" id="PF00501">
    <property type="entry name" value="AMP-binding"/>
    <property type="match status" value="1"/>
</dbReference>
<dbReference type="Gene3D" id="2.30.38.10">
    <property type="entry name" value="Luciferase, Domain 3"/>
    <property type="match status" value="1"/>
</dbReference>
<dbReference type="PANTHER" id="PTHR45527:SF1">
    <property type="entry name" value="FATTY ACID SYNTHASE"/>
    <property type="match status" value="1"/>
</dbReference>
<dbReference type="SUPFAM" id="SSF47336">
    <property type="entry name" value="ACP-like"/>
    <property type="match status" value="1"/>
</dbReference>
<dbReference type="Pfam" id="PF00668">
    <property type="entry name" value="Condensation"/>
    <property type="match status" value="1"/>
</dbReference>
<dbReference type="GO" id="GO:0031177">
    <property type="term" value="F:phosphopantetheine binding"/>
    <property type="evidence" value="ECO:0007669"/>
    <property type="project" value="InterPro"/>
</dbReference>
<dbReference type="Pfam" id="PF13193">
    <property type="entry name" value="AMP-binding_C"/>
    <property type="match status" value="1"/>
</dbReference>
<dbReference type="RefSeq" id="WP_205259549.1">
    <property type="nucleotide sequence ID" value="NZ_JAERWK010000006.1"/>
</dbReference>
<dbReference type="InterPro" id="IPR029058">
    <property type="entry name" value="AB_hydrolase_fold"/>
</dbReference>
<protein>
    <submittedName>
        <fullName evidence="6">Amino acid adenylation domain-containing protein</fullName>
    </submittedName>
</protein>
<evidence type="ECO:0000256" key="4">
    <source>
        <dbReference type="SAM" id="MobiDB-lite"/>
    </source>
</evidence>
<dbReference type="GO" id="GO:0005829">
    <property type="term" value="C:cytosol"/>
    <property type="evidence" value="ECO:0007669"/>
    <property type="project" value="TreeGrafter"/>
</dbReference>
<dbReference type="SMART" id="SM00823">
    <property type="entry name" value="PKS_PP"/>
    <property type="match status" value="1"/>
</dbReference>
<name>A0A938YE99_9ACTN</name>
<keyword evidence="2" id="KW-0596">Phosphopantetheine</keyword>
<evidence type="ECO:0000259" key="5">
    <source>
        <dbReference type="PROSITE" id="PS50075"/>
    </source>
</evidence>
<comment type="cofactor">
    <cofactor evidence="1">
        <name>pantetheine 4'-phosphate</name>
        <dbReference type="ChEBI" id="CHEBI:47942"/>
    </cofactor>
</comment>
<dbReference type="SUPFAM" id="SSF56801">
    <property type="entry name" value="Acetyl-CoA synthetase-like"/>
    <property type="match status" value="1"/>
</dbReference>
<feature type="domain" description="Carrier" evidence="5">
    <location>
        <begin position="996"/>
        <end position="1078"/>
    </location>
</feature>
<dbReference type="SMART" id="SM00824">
    <property type="entry name" value="PKS_TE"/>
    <property type="match status" value="1"/>
</dbReference>
<evidence type="ECO:0000256" key="1">
    <source>
        <dbReference type="ARBA" id="ARBA00001957"/>
    </source>
</evidence>
<dbReference type="Pfam" id="PF00550">
    <property type="entry name" value="PP-binding"/>
    <property type="match status" value="1"/>
</dbReference>
<dbReference type="GO" id="GO:0047527">
    <property type="term" value="F:2,3-dihydroxybenzoate-serine ligase activity"/>
    <property type="evidence" value="ECO:0007669"/>
    <property type="project" value="TreeGrafter"/>
</dbReference>
<keyword evidence="3" id="KW-0597">Phosphoprotein</keyword>
<organism evidence="6 7">
    <name type="scientific">Nakamurella leprariae</name>
    <dbReference type="NCBI Taxonomy" id="2803911"/>
    <lineage>
        <taxon>Bacteria</taxon>
        <taxon>Bacillati</taxon>
        <taxon>Actinomycetota</taxon>
        <taxon>Actinomycetes</taxon>
        <taxon>Nakamurellales</taxon>
        <taxon>Nakamurellaceae</taxon>
        <taxon>Nakamurella</taxon>
    </lineage>
</organism>
<dbReference type="PROSITE" id="PS50075">
    <property type="entry name" value="CARRIER"/>
    <property type="match status" value="1"/>
</dbReference>
<dbReference type="InterPro" id="IPR020845">
    <property type="entry name" value="AMP-binding_CS"/>
</dbReference>
<dbReference type="InterPro" id="IPR023213">
    <property type="entry name" value="CAT-like_dom_sf"/>
</dbReference>
<dbReference type="InterPro" id="IPR020802">
    <property type="entry name" value="TesA-like"/>
</dbReference>
<dbReference type="InterPro" id="IPR025110">
    <property type="entry name" value="AMP-bd_C"/>
</dbReference>
<dbReference type="FunFam" id="3.40.50.980:FF:000002">
    <property type="entry name" value="Enterobactin synthetase component F"/>
    <property type="match status" value="1"/>
</dbReference>
<comment type="caution">
    <text evidence="6">The sequence shown here is derived from an EMBL/GenBank/DDBJ whole genome shotgun (WGS) entry which is preliminary data.</text>
</comment>
<dbReference type="InterPro" id="IPR001031">
    <property type="entry name" value="Thioesterase"/>
</dbReference>
<proteinExistence type="predicted"/>
<evidence type="ECO:0000313" key="7">
    <source>
        <dbReference type="Proteomes" id="UP000663792"/>
    </source>
</evidence>
<evidence type="ECO:0000256" key="3">
    <source>
        <dbReference type="ARBA" id="ARBA00022553"/>
    </source>
</evidence>
<keyword evidence="7" id="KW-1185">Reference proteome</keyword>
<feature type="region of interest" description="Disordered" evidence="4">
    <location>
        <begin position="1138"/>
        <end position="1219"/>
    </location>
</feature>
<accession>A0A938YE99</accession>
<dbReference type="GO" id="GO:0009366">
    <property type="term" value="C:enterobactin synthetase complex"/>
    <property type="evidence" value="ECO:0007669"/>
    <property type="project" value="TreeGrafter"/>
</dbReference>
<dbReference type="InterPro" id="IPR045851">
    <property type="entry name" value="AMP-bd_C_sf"/>
</dbReference>
<dbReference type="Gene3D" id="3.40.50.1820">
    <property type="entry name" value="alpha/beta hydrolase"/>
    <property type="match status" value="2"/>
</dbReference>
<dbReference type="NCBIfam" id="TIGR01733">
    <property type="entry name" value="AA-adenyl-dom"/>
    <property type="match status" value="1"/>
</dbReference>
<dbReference type="Gene3D" id="3.30.300.30">
    <property type="match status" value="1"/>
</dbReference>
<dbReference type="Pfam" id="PF00975">
    <property type="entry name" value="Thioesterase"/>
    <property type="match status" value="1"/>
</dbReference>
<sequence>MTAVDVRWWPLTAAQRAVWLGHQLDPTTAAYNTAEVVAFDGRLPTGVLERALRLVVEQTPALRLRFREGPSGPEQCVGVPPRLAVAEVDLRSEPDPEAAAWAWMRATTARRLDLHTEPLLRAAVLRVTDDRDWWFQLTHHLALDGFGFALLARRVMQVAGALAADAPVPALRPGWDDWAAVVGADQEYQTGLERAQDQDFWGSGLRPAGDPGADGTGVALGTGAADRTTAPAHRWSAELPETTLAAVQAAATATGCGWTDVLLAATGGWLLRTTGASRYRMALPLLNRAGANAAVVCTAMNLVPLEVTAAPGIGVVDLVAQVRDRLPVLRRHGRYRAEDLARDAARGGTSPLFGAQVNLVPFERGLRLGGLTGVVSNVSAGPVDPVTVCFRGTVGRGPVRLELDGAAGVLRAEDVSAHGRRLLAWLDAFTAALLAEAPVPLDDLPLLPDEERHRLGGFTATDRPRVPRTLDRAFAEQVRRSPGAAALVDADRRWTYAEMDGDVGDLATRLWACGVGRESVVGVALPRSAELVIALHAVHRAGGAHLPLDVDLPVARLTGMVQDARPAVLLVDATTRELMVEAVAAAGLDPAPVVLPVDLDLDLADTVPTATDPGAVGAGPEDAAYLLFTSGSTGRPKAAVITHAAIDNRLVWMQHHFGLQPGERAVLKTPASFDVSVWEFFWPLQVGATLVVAPPQAHRDPRELAELLTQQRVSIVHFVPSMLAAFLADPAAVARVAAGGALRSVVCSGEALPGELARRAAERLGVRVTNLYGPTEAAVDVTVHDLDPADQDLRVPIGRPIWNTRCVVLDDRQRPVPVGVAGTLWLGGVQLARGYVGRPELTAERFRTDLVDVDAVVAGGPGVDRWYDTGDLARWWPDGSLEYLGRRDGQVKIRGRRIELGEIEAVLADIPGVTGAAVTVVDGQRLAGWLTVADGASAEGVLTAARDRARRLLPDWMVPDHLGRVAALPVSSSGKLDRRALPAPPVAAASAAGATAPSGPVLQQVCAVVAEVLAEVGVALPADRVSPEDDFFTLGGTSLSALRLLGRLEEVFGVRPPLGTLFDDPTAAGLAAQLTGDPSEAGGLARDLDVLLPLRPTGDQPPLFCFAPAGGLAWCYAGLLPHLPSGVPVIGVQAPGLLTEEPTERGTSEGGLRPSGSEESTERGTTEGGLRPSGSEESTERGTREGGLRPSGSEESTERGTREGGLRPSVPAPEVGHQGPLTLADVAATSLARMRTVQPSGPYRLLGWSVGGMLAHEVAVQLQTAGETVELLGMLDAYPSVQWRSQPDPTEAEALRAVLRIAGAESRLDGTPPTRELTRRALTESGSALAVLPEEVLDAVLAVVLTNTRLVRRSEHGVFDGDLFFVTAAGTRSERRLDADGWRPHLTGTIRGHELPGAHQDLISPPALAVIGGWLRAALAAHAVD</sequence>
<evidence type="ECO:0000256" key="2">
    <source>
        <dbReference type="ARBA" id="ARBA00022450"/>
    </source>
</evidence>
<dbReference type="GO" id="GO:0009239">
    <property type="term" value="P:enterobactin biosynthetic process"/>
    <property type="evidence" value="ECO:0007669"/>
    <property type="project" value="TreeGrafter"/>
</dbReference>
<dbReference type="Gene3D" id="3.30.559.30">
    <property type="entry name" value="Nonribosomal peptide synthetase, condensation domain"/>
    <property type="match status" value="1"/>
</dbReference>
<dbReference type="SUPFAM" id="SSF53474">
    <property type="entry name" value="alpha/beta-Hydrolases"/>
    <property type="match status" value="2"/>
</dbReference>
<dbReference type="EMBL" id="JAERWK010000006">
    <property type="protein sequence ID" value="MBM9466589.1"/>
    <property type="molecule type" value="Genomic_DNA"/>
</dbReference>
<dbReference type="GO" id="GO:0008610">
    <property type="term" value="P:lipid biosynthetic process"/>
    <property type="evidence" value="ECO:0007669"/>
    <property type="project" value="UniProtKB-ARBA"/>
</dbReference>
<evidence type="ECO:0000313" key="6">
    <source>
        <dbReference type="EMBL" id="MBM9466589.1"/>
    </source>
</evidence>
<dbReference type="InterPro" id="IPR009081">
    <property type="entry name" value="PP-bd_ACP"/>
</dbReference>
<dbReference type="InterPro" id="IPR010071">
    <property type="entry name" value="AA_adenyl_dom"/>
</dbReference>
<feature type="compositionally biased region" description="Basic and acidic residues" evidence="4">
    <location>
        <begin position="1178"/>
        <end position="1187"/>
    </location>
</feature>
<dbReference type="InterPro" id="IPR001242">
    <property type="entry name" value="Condensation_dom"/>
</dbReference>
<dbReference type="Gene3D" id="3.40.50.980">
    <property type="match status" value="2"/>
</dbReference>
<dbReference type="InterPro" id="IPR020806">
    <property type="entry name" value="PKS_PP-bd"/>
</dbReference>
<reference evidence="6" key="1">
    <citation type="submission" date="2021-01" db="EMBL/GenBank/DDBJ databases">
        <title>YIM 132084 draft genome.</title>
        <authorList>
            <person name="An D."/>
        </authorList>
    </citation>
    <scope>NUCLEOTIDE SEQUENCE</scope>
    <source>
        <strain evidence="6">YIM 132084</strain>
    </source>
</reference>
<feature type="compositionally biased region" description="Basic and acidic residues" evidence="4">
    <location>
        <begin position="1196"/>
        <end position="1205"/>
    </location>
</feature>
<gene>
    <name evidence="6" type="ORF">JL106_04750</name>
</gene>
<dbReference type="Gene3D" id="3.30.559.10">
    <property type="entry name" value="Chloramphenicol acetyltransferase-like domain"/>
    <property type="match status" value="1"/>
</dbReference>
<dbReference type="GO" id="GO:0043041">
    <property type="term" value="P:amino acid activation for nonribosomal peptide biosynthetic process"/>
    <property type="evidence" value="ECO:0007669"/>
    <property type="project" value="TreeGrafter"/>
</dbReference>
<dbReference type="Proteomes" id="UP000663792">
    <property type="component" value="Unassembled WGS sequence"/>
</dbReference>
<dbReference type="PANTHER" id="PTHR45527">
    <property type="entry name" value="NONRIBOSOMAL PEPTIDE SYNTHETASE"/>
    <property type="match status" value="1"/>
</dbReference>
<dbReference type="SUPFAM" id="SSF52777">
    <property type="entry name" value="CoA-dependent acyltransferases"/>
    <property type="match status" value="2"/>
</dbReference>
<dbReference type="FunFam" id="3.40.50.12780:FF:000012">
    <property type="entry name" value="Non-ribosomal peptide synthetase"/>
    <property type="match status" value="1"/>
</dbReference>
<dbReference type="InterPro" id="IPR000873">
    <property type="entry name" value="AMP-dep_synth/lig_dom"/>
</dbReference>
<dbReference type="PROSITE" id="PS00455">
    <property type="entry name" value="AMP_BINDING"/>
    <property type="match status" value="1"/>
</dbReference>
<dbReference type="InterPro" id="IPR036736">
    <property type="entry name" value="ACP-like_sf"/>
</dbReference>